<feature type="chain" id="PRO_5042077100" evidence="1">
    <location>
        <begin position="30"/>
        <end position="67"/>
    </location>
</feature>
<evidence type="ECO:0000256" key="1">
    <source>
        <dbReference type="SAM" id="SignalP"/>
    </source>
</evidence>
<feature type="signal peptide" evidence="1">
    <location>
        <begin position="1"/>
        <end position="29"/>
    </location>
</feature>
<accession>A0AAD4Z3W4</accession>
<dbReference type="EMBL" id="JAJFAZ020000004">
    <property type="protein sequence ID" value="KAI5331870.1"/>
    <property type="molecule type" value="Genomic_DNA"/>
</dbReference>
<keyword evidence="1" id="KW-0732">Signal</keyword>
<keyword evidence="3" id="KW-1185">Reference proteome</keyword>
<protein>
    <submittedName>
        <fullName evidence="2">Uncharacterized protein</fullName>
    </submittedName>
</protein>
<organism evidence="2 3">
    <name type="scientific">Prunus dulcis</name>
    <name type="common">Almond</name>
    <name type="synonym">Amygdalus dulcis</name>
    <dbReference type="NCBI Taxonomy" id="3755"/>
    <lineage>
        <taxon>Eukaryota</taxon>
        <taxon>Viridiplantae</taxon>
        <taxon>Streptophyta</taxon>
        <taxon>Embryophyta</taxon>
        <taxon>Tracheophyta</taxon>
        <taxon>Spermatophyta</taxon>
        <taxon>Magnoliopsida</taxon>
        <taxon>eudicotyledons</taxon>
        <taxon>Gunneridae</taxon>
        <taxon>Pentapetalae</taxon>
        <taxon>rosids</taxon>
        <taxon>fabids</taxon>
        <taxon>Rosales</taxon>
        <taxon>Rosaceae</taxon>
        <taxon>Amygdaloideae</taxon>
        <taxon>Amygdaleae</taxon>
        <taxon>Prunus</taxon>
    </lineage>
</organism>
<gene>
    <name evidence="2" type="ORF">L3X38_021996</name>
</gene>
<evidence type="ECO:0000313" key="3">
    <source>
        <dbReference type="Proteomes" id="UP001054821"/>
    </source>
</evidence>
<dbReference type="AlphaFoldDB" id="A0AAD4Z3W4"/>
<dbReference type="Proteomes" id="UP001054821">
    <property type="component" value="Chromosome 4"/>
</dbReference>
<sequence length="67" mass="7645">MFMHQIFGFIFKFAELLMLSKLLIPISHPAPSYPSPSPSPSQIHLVGWVSYAAQVRNCVVTKERRLM</sequence>
<evidence type="ECO:0000313" key="2">
    <source>
        <dbReference type="EMBL" id="KAI5331870.1"/>
    </source>
</evidence>
<reference evidence="2 3" key="1">
    <citation type="journal article" date="2022" name="G3 (Bethesda)">
        <title>Whole-genome sequence and methylome profiling of the almond [Prunus dulcis (Mill.) D.A. Webb] cultivar 'Nonpareil'.</title>
        <authorList>
            <person name="D'Amico-Willman K.M."/>
            <person name="Ouma W.Z."/>
            <person name="Meulia T."/>
            <person name="Sideli G.M."/>
            <person name="Gradziel T.M."/>
            <person name="Fresnedo-Ramirez J."/>
        </authorList>
    </citation>
    <scope>NUCLEOTIDE SEQUENCE [LARGE SCALE GENOMIC DNA]</scope>
    <source>
        <strain evidence="2">Clone GOH B32 T37-40</strain>
    </source>
</reference>
<proteinExistence type="predicted"/>
<comment type="caution">
    <text evidence="2">The sequence shown here is derived from an EMBL/GenBank/DDBJ whole genome shotgun (WGS) entry which is preliminary data.</text>
</comment>
<name>A0AAD4Z3W4_PRUDU</name>